<organism evidence="1 2">
    <name type="scientific">Stylosanthes scabra</name>
    <dbReference type="NCBI Taxonomy" id="79078"/>
    <lineage>
        <taxon>Eukaryota</taxon>
        <taxon>Viridiplantae</taxon>
        <taxon>Streptophyta</taxon>
        <taxon>Embryophyta</taxon>
        <taxon>Tracheophyta</taxon>
        <taxon>Spermatophyta</taxon>
        <taxon>Magnoliopsida</taxon>
        <taxon>eudicotyledons</taxon>
        <taxon>Gunneridae</taxon>
        <taxon>Pentapetalae</taxon>
        <taxon>rosids</taxon>
        <taxon>fabids</taxon>
        <taxon>Fabales</taxon>
        <taxon>Fabaceae</taxon>
        <taxon>Papilionoideae</taxon>
        <taxon>50 kb inversion clade</taxon>
        <taxon>dalbergioids sensu lato</taxon>
        <taxon>Dalbergieae</taxon>
        <taxon>Pterocarpus clade</taxon>
        <taxon>Stylosanthes</taxon>
    </lineage>
</organism>
<evidence type="ECO:0000313" key="1">
    <source>
        <dbReference type="EMBL" id="MED6217885.1"/>
    </source>
</evidence>
<protein>
    <submittedName>
        <fullName evidence="1">Uncharacterized protein</fullName>
    </submittedName>
</protein>
<comment type="caution">
    <text evidence="1">The sequence shown here is derived from an EMBL/GenBank/DDBJ whole genome shotgun (WGS) entry which is preliminary data.</text>
</comment>
<proteinExistence type="predicted"/>
<name>A0ABU6Z5Q2_9FABA</name>
<dbReference type="EMBL" id="JASCZI010271932">
    <property type="protein sequence ID" value="MED6217885.1"/>
    <property type="molecule type" value="Genomic_DNA"/>
</dbReference>
<keyword evidence="2" id="KW-1185">Reference proteome</keyword>
<reference evidence="1 2" key="1">
    <citation type="journal article" date="2023" name="Plants (Basel)">
        <title>Bridging the Gap: Combining Genomics and Transcriptomics Approaches to Understand Stylosanthes scabra, an Orphan Legume from the Brazilian Caatinga.</title>
        <authorList>
            <person name="Ferreira-Neto J.R.C."/>
            <person name="da Silva M.D."/>
            <person name="Binneck E."/>
            <person name="de Melo N.F."/>
            <person name="da Silva R.H."/>
            <person name="de Melo A.L.T.M."/>
            <person name="Pandolfi V."/>
            <person name="Bustamante F.O."/>
            <person name="Brasileiro-Vidal A.C."/>
            <person name="Benko-Iseppon A.M."/>
        </authorList>
    </citation>
    <scope>NUCLEOTIDE SEQUENCE [LARGE SCALE GENOMIC DNA]</scope>
    <source>
        <tissue evidence="1">Leaves</tissue>
    </source>
</reference>
<sequence length="171" mass="19042">MCRQSSPKVTSSLFSSALFQIQYQQLLASISSIFRHHGTTRSFSSRRLVHITSPLRYNLLSPPTPSYSSHVMSPTHQISLKNASKRHRACLPYPLYSSSSSSIPDCTEAIGFPIKLTAQILLLLIQIRIPRPTRNHDLVCLFVDSGLTSADTSALTLLLPPFIYRHVSTTC</sequence>
<gene>
    <name evidence="1" type="ORF">PIB30_021682</name>
</gene>
<dbReference type="Proteomes" id="UP001341840">
    <property type="component" value="Unassembled WGS sequence"/>
</dbReference>
<accession>A0ABU6Z5Q2</accession>
<evidence type="ECO:0000313" key="2">
    <source>
        <dbReference type="Proteomes" id="UP001341840"/>
    </source>
</evidence>